<evidence type="ECO:0000313" key="2">
    <source>
        <dbReference type="Proteomes" id="UP000641386"/>
    </source>
</evidence>
<keyword evidence="2" id="KW-1185">Reference proteome</keyword>
<comment type="caution">
    <text evidence="1">The sequence shown here is derived from an EMBL/GenBank/DDBJ whole genome shotgun (WGS) entry which is preliminary data.</text>
</comment>
<dbReference type="Proteomes" id="UP000641386">
    <property type="component" value="Unassembled WGS sequence"/>
</dbReference>
<proteinExistence type="predicted"/>
<dbReference type="EMBL" id="BNBC01000023">
    <property type="protein sequence ID" value="GHE85586.1"/>
    <property type="molecule type" value="Genomic_DNA"/>
</dbReference>
<reference evidence="1" key="2">
    <citation type="submission" date="2020-09" db="EMBL/GenBank/DDBJ databases">
        <authorList>
            <person name="Sun Q."/>
            <person name="Ohkuma M."/>
        </authorList>
    </citation>
    <scope>NUCLEOTIDE SEQUENCE</scope>
    <source>
        <strain evidence="1">JCM 3302</strain>
    </source>
</reference>
<evidence type="ECO:0000313" key="1">
    <source>
        <dbReference type="EMBL" id="GHE85586.1"/>
    </source>
</evidence>
<reference evidence="1" key="1">
    <citation type="journal article" date="2014" name="Int. J. Syst. Evol. Microbiol.">
        <title>Complete genome sequence of Corynebacterium casei LMG S-19264T (=DSM 44701T), isolated from a smear-ripened cheese.</title>
        <authorList>
            <consortium name="US DOE Joint Genome Institute (JGI-PGF)"/>
            <person name="Walter F."/>
            <person name="Albersmeier A."/>
            <person name="Kalinowski J."/>
            <person name="Ruckert C."/>
        </authorList>
    </citation>
    <scope>NUCLEOTIDE SEQUENCE</scope>
    <source>
        <strain evidence="1">JCM 3302</strain>
    </source>
</reference>
<sequence length="99" mass="10507">MLPWLSWSAFLDGRGVPARCGGGGVEPVACRPVSGVRRAVWRRFSPLLGEGNGCTLLNECLKWKVCGDGSFSATVQDLWTIRPETLNGGAGAATSARFP</sequence>
<accession>A0A919A398</accession>
<organism evidence="1 2">
    <name type="scientific">Streptomyces spiralis</name>
    <dbReference type="NCBI Taxonomy" id="66376"/>
    <lineage>
        <taxon>Bacteria</taxon>
        <taxon>Bacillati</taxon>
        <taxon>Actinomycetota</taxon>
        <taxon>Actinomycetes</taxon>
        <taxon>Kitasatosporales</taxon>
        <taxon>Streptomycetaceae</taxon>
        <taxon>Streptomyces</taxon>
    </lineage>
</organism>
<gene>
    <name evidence="1" type="ORF">GCM10014715_47290</name>
</gene>
<name>A0A919A398_9ACTN</name>
<protein>
    <submittedName>
        <fullName evidence="1">Uncharacterized protein</fullName>
    </submittedName>
</protein>
<dbReference type="AlphaFoldDB" id="A0A919A398"/>